<protein>
    <recommendedName>
        <fullName evidence="3">Bifunctional phosphoserine phosphatase/homoserine phosphotransferase ThrH</fullName>
    </recommendedName>
</protein>
<sequence length="69" mass="7904">MSSFSKLACIDLERVLVPELWPAIAGRTGIRELFATTREIPDYDALMGQRITLLREHGITLRDVQRILH</sequence>
<gene>
    <name evidence="1" type="ORF">HWQ56_28610</name>
</gene>
<reference evidence="1 2" key="1">
    <citation type="submission" date="2020-06" db="EMBL/GenBank/DDBJ databases">
        <title>Pseudomonas eucalypticola sp. nov., an endophyte of Eucalyptus dunnii leaves with biocontrol ability of eucalyptus leaf blight.</title>
        <authorList>
            <person name="Liu Y."/>
            <person name="Song Z."/>
            <person name="Zeng H."/>
            <person name="Lu M."/>
            <person name="Wang X."/>
            <person name="Lian X."/>
            <person name="Zhang Q."/>
        </authorList>
    </citation>
    <scope>NUCLEOTIDE SEQUENCE [LARGE SCALE GENOMIC DNA]</scope>
    <source>
        <strain evidence="1 2">NP-1</strain>
    </source>
</reference>
<dbReference type="EMBL" id="CP056030">
    <property type="protein sequence ID" value="QKZ07535.1"/>
    <property type="molecule type" value="Genomic_DNA"/>
</dbReference>
<dbReference type="RefSeq" id="WP_176572303.1">
    <property type="nucleotide sequence ID" value="NZ_CP056030.1"/>
</dbReference>
<dbReference type="InterPro" id="IPR036412">
    <property type="entry name" value="HAD-like_sf"/>
</dbReference>
<proteinExistence type="predicted"/>
<evidence type="ECO:0000313" key="2">
    <source>
        <dbReference type="Proteomes" id="UP000509568"/>
    </source>
</evidence>
<name>A0A7D5DCH8_9PSED</name>
<dbReference type="SUPFAM" id="SSF56784">
    <property type="entry name" value="HAD-like"/>
    <property type="match status" value="1"/>
</dbReference>
<evidence type="ECO:0008006" key="3">
    <source>
        <dbReference type="Google" id="ProtNLM"/>
    </source>
</evidence>
<dbReference type="KEGG" id="pez:HWQ56_28610"/>
<organism evidence="1 2">
    <name type="scientific">Pseudomonas eucalypticola</name>
    <dbReference type="NCBI Taxonomy" id="2599595"/>
    <lineage>
        <taxon>Bacteria</taxon>
        <taxon>Pseudomonadati</taxon>
        <taxon>Pseudomonadota</taxon>
        <taxon>Gammaproteobacteria</taxon>
        <taxon>Pseudomonadales</taxon>
        <taxon>Pseudomonadaceae</taxon>
        <taxon>Pseudomonas</taxon>
    </lineage>
</organism>
<dbReference type="AlphaFoldDB" id="A0A7D5DCH8"/>
<keyword evidence="2" id="KW-1185">Reference proteome</keyword>
<evidence type="ECO:0000313" key="1">
    <source>
        <dbReference type="EMBL" id="QKZ07535.1"/>
    </source>
</evidence>
<dbReference type="Gene3D" id="3.90.1470.10">
    <property type="entry name" value="thrh gene product, domain 2"/>
    <property type="match status" value="1"/>
</dbReference>
<dbReference type="Proteomes" id="UP000509568">
    <property type="component" value="Chromosome"/>
</dbReference>
<accession>A0A7D5DCH8</accession>